<keyword evidence="2" id="KW-0812">Transmembrane</keyword>
<comment type="caution">
    <text evidence="3">The sequence shown here is derived from an EMBL/GenBank/DDBJ whole genome shotgun (WGS) entry which is preliminary data.</text>
</comment>
<feature type="compositionally biased region" description="Gly residues" evidence="1">
    <location>
        <begin position="207"/>
        <end position="216"/>
    </location>
</feature>
<feature type="transmembrane region" description="Helical" evidence="2">
    <location>
        <begin position="142"/>
        <end position="160"/>
    </location>
</feature>
<dbReference type="EMBL" id="BMDG01000011">
    <property type="protein sequence ID" value="GGI10513.1"/>
    <property type="molecule type" value="Genomic_DNA"/>
</dbReference>
<gene>
    <name evidence="3" type="ORF">GCM10007368_31610</name>
</gene>
<feature type="transmembrane region" description="Helical" evidence="2">
    <location>
        <begin position="21"/>
        <end position="41"/>
    </location>
</feature>
<name>A0ABQ2B8I5_9MICO</name>
<keyword evidence="2" id="KW-0472">Membrane</keyword>
<dbReference type="PANTHER" id="PTHR34989:SF1">
    <property type="entry name" value="PROTEIN HDED"/>
    <property type="match status" value="1"/>
</dbReference>
<proteinExistence type="predicted"/>
<keyword evidence="2" id="KW-1133">Transmembrane helix</keyword>
<evidence type="ECO:0000313" key="4">
    <source>
        <dbReference type="Proteomes" id="UP000632535"/>
    </source>
</evidence>
<evidence type="ECO:0000256" key="2">
    <source>
        <dbReference type="SAM" id="Phobius"/>
    </source>
</evidence>
<dbReference type="RefSeq" id="WP_188524674.1">
    <property type="nucleotide sequence ID" value="NZ_BMDG01000011.1"/>
</dbReference>
<dbReference type="InterPro" id="IPR052712">
    <property type="entry name" value="Acid_resist_chaperone_HdeD"/>
</dbReference>
<evidence type="ECO:0000313" key="3">
    <source>
        <dbReference type="EMBL" id="GGI10513.1"/>
    </source>
</evidence>
<reference evidence="4" key="1">
    <citation type="journal article" date="2019" name="Int. J. Syst. Evol. Microbiol.">
        <title>The Global Catalogue of Microorganisms (GCM) 10K type strain sequencing project: providing services to taxonomists for standard genome sequencing and annotation.</title>
        <authorList>
            <consortium name="The Broad Institute Genomics Platform"/>
            <consortium name="The Broad Institute Genome Sequencing Center for Infectious Disease"/>
            <person name="Wu L."/>
            <person name="Ma J."/>
        </authorList>
    </citation>
    <scope>NUCLEOTIDE SEQUENCE [LARGE SCALE GENOMIC DNA]</scope>
    <source>
        <strain evidence="4">CCM 8653</strain>
    </source>
</reference>
<feature type="transmembrane region" description="Helical" evidence="2">
    <location>
        <begin position="47"/>
        <end position="67"/>
    </location>
</feature>
<accession>A0ABQ2B8I5</accession>
<evidence type="ECO:0000256" key="1">
    <source>
        <dbReference type="SAM" id="MobiDB-lite"/>
    </source>
</evidence>
<dbReference type="InterPro" id="IPR005325">
    <property type="entry name" value="DUF308_memb"/>
</dbReference>
<protein>
    <recommendedName>
        <fullName evidence="5">Acid-resistance membrane protein</fullName>
    </recommendedName>
</protein>
<keyword evidence="4" id="KW-1185">Reference proteome</keyword>
<organism evidence="3 4">
    <name type="scientific">Isoptericola cucumis</name>
    <dbReference type="NCBI Taxonomy" id="1776856"/>
    <lineage>
        <taxon>Bacteria</taxon>
        <taxon>Bacillati</taxon>
        <taxon>Actinomycetota</taxon>
        <taxon>Actinomycetes</taxon>
        <taxon>Micrococcales</taxon>
        <taxon>Promicromonosporaceae</taxon>
        <taxon>Isoptericola</taxon>
    </lineage>
</organism>
<feature type="transmembrane region" description="Helical" evidence="2">
    <location>
        <begin position="82"/>
        <end position="103"/>
    </location>
</feature>
<feature type="transmembrane region" description="Helical" evidence="2">
    <location>
        <begin position="109"/>
        <end position="130"/>
    </location>
</feature>
<sequence>MSDDAGAAPLSERTLGTARRLWGLVYVRAAAYLAAGVVLFLNPDQGLVWLRWLIGLVILAQGVLLIIEGRPVKTAGASGDDVSWRFVVGIVSVVAALVIVLWPSMSVQVLYLVVGVWACAAGVSGIIGGLRGRALRAPAWDWQLANAVLWLVLGVVVLARPSDDTVTIALLLALYLLLAGAVILVGGFAGTTRARDERQAAPDGSDGADGAGSARG</sequence>
<dbReference type="Proteomes" id="UP000632535">
    <property type="component" value="Unassembled WGS sequence"/>
</dbReference>
<dbReference type="Pfam" id="PF03729">
    <property type="entry name" value="DUF308"/>
    <property type="match status" value="1"/>
</dbReference>
<dbReference type="PANTHER" id="PTHR34989">
    <property type="entry name" value="PROTEIN HDED"/>
    <property type="match status" value="1"/>
</dbReference>
<evidence type="ECO:0008006" key="5">
    <source>
        <dbReference type="Google" id="ProtNLM"/>
    </source>
</evidence>
<feature type="transmembrane region" description="Helical" evidence="2">
    <location>
        <begin position="166"/>
        <end position="189"/>
    </location>
</feature>
<feature type="region of interest" description="Disordered" evidence="1">
    <location>
        <begin position="196"/>
        <end position="216"/>
    </location>
</feature>